<keyword evidence="1" id="KW-0732">Signal</keyword>
<proteinExistence type="predicted"/>
<keyword evidence="3" id="KW-1185">Reference proteome</keyword>
<sequence>MKYSNIGMALCFLLALITSVARGQDTVKITISAVVRGQYGEPVKGAKIINEGSSSETRSNDIGFFTLKAPLNTFLTVNAQGYAPAKLPVSDTLKQIVLIKETDFVPVAFRKAPASELLGGVSTVNYRPIFDKNFTTSGFEGIEALASGFHGNIWGMNSYLVLIDGVPREIDNIMPSEIDQITFLKSAAAVALYGSRGAKGVVLITTKRGEGNGQQIKVRGNAGINVPKGYPKYLGSAEYMTLYNEARANDGLGTLYTQEDIYNYASGANPYRYPNVDYYSSEYLKRSFNRYDITTEISGGNERARYYTNIGFWSAGSLLNFGAAKTNNTNDRINVRGNVDMQLTKFLKAHVDASAVFYSGRGVNTDYWASAATLRPLRFTPLIPLSYIEGTDAPSNIIANGSSNIIDGKYLLGGTQLDQTNPFAAIYAGGSNKFISRQLQFTTGVDADLAGLLKGLSFSTSLGVDYQNSYNQGYNNGYTVYQPNWTSYNGKDVIGSLTPYGTDTRTGIQNISDSRYRQTISFSGQFNYNTSIANKHNISALLVGAAYRQAQSAQYQNVTNSNTGLQVGYNYKQKYYADFTGAMVYSPKFMDDKAYGFSPTASLGWRISEESFLKNSKFVNSLKLTASAGIIYTDLDVADYFYYQNIYTQRDGSYYSWNDGTLSQTTDSRRGANPALTFAKRREISLGIDGAFFNNTLSVSANVFRNQIVDNAIQSTFLFPNYFSVFNSSFIPYVNFDADQRTGFDLNINVRKRSGQVEWIFGTTATYYTTKATKRAEFFANSYQNRQGKPLDAIWGLQNEGFYRTAAEATAANSGTGAPQPAFGQVKAGDIKYKDVNGDGIINNQDEVYLGRGGWNGAPLTLGFNLTTRWKNFTFFALATGRFGAKAMKNSSYFWVDGQDKYSEVVRNRWTEATKDVATFPRLTTLTSDNNFRNSDFWLYSTNRFDLSKVQLSYDLPEGVIKGNILKSLGMYVSGFNLLTIAKERKLMEMNIGTAPQTRFYNVGVKAGF</sequence>
<dbReference type="NCBIfam" id="TIGR04056">
    <property type="entry name" value="OMP_RagA_SusC"/>
    <property type="match status" value="1"/>
</dbReference>
<name>A0ABU3H012_9SPHI</name>
<evidence type="ECO:0000313" key="3">
    <source>
        <dbReference type="Proteomes" id="UP001258315"/>
    </source>
</evidence>
<comment type="caution">
    <text evidence="2">The sequence shown here is derived from an EMBL/GenBank/DDBJ whole genome shotgun (WGS) entry which is preliminary data.</text>
</comment>
<gene>
    <name evidence="2" type="ORF">QE417_004434</name>
</gene>
<dbReference type="InterPro" id="IPR008969">
    <property type="entry name" value="CarboxyPept-like_regulatory"/>
</dbReference>
<evidence type="ECO:0000256" key="1">
    <source>
        <dbReference type="SAM" id="SignalP"/>
    </source>
</evidence>
<dbReference type="RefSeq" id="WP_311953835.1">
    <property type="nucleotide sequence ID" value="NZ_JAVLVU010000001.1"/>
</dbReference>
<accession>A0ABU3H012</accession>
<evidence type="ECO:0000313" key="2">
    <source>
        <dbReference type="EMBL" id="MDT3405362.1"/>
    </source>
</evidence>
<organism evidence="2 3">
    <name type="scientific">Mucilaginibacter terrae</name>
    <dbReference type="NCBI Taxonomy" id="1955052"/>
    <lineage>
        <taxon>Bacteria</taxon>
        <taxon>Pseudomonadati</taxon>
        <taxon>Bacteroidota</taxon>
        <taxon>Sphingobacteriia</taxon>
        <taxon>Sphingobacteriales</taxon>
        <taxon>Sphingobacteriaceae</taxon>
        <taxon>Mucilaginibacter</taxon>
    </lineage>
</organism>
<dbReference type="InterPro" id="IPR023997">
    <property type="entry name" value="TonB-dep_OMP_SusC/RagA_CS"/>
</dbReference>
<dbReference type="Gene3D" id="2.170.130.10">
    <property type="entry name" value="TonB-dependent receptor, plug domain"/>
    <property type="match status" value="1"/>
</dbReference>
<dbReference type="NCBIfam" id="TIGR04057">
    <property type="entry name" value="SusC_RagA_signa"/>
    <property type="match status" value="1"/>
</dbReference>
<feature type="signal peptide" evidence="1">
    <location>
        <begin position="1"/>
        <end position="23"/>
    </location>
</feature>
<protein>
    <submittedName>
        <fullName evidence="2">TonB-linked SusC/RagA family outer membrane protein</fullName>
    </submittedName>
</protein>
<dbReference type="InterPro" id="IPR023996">
    <property type="entry name" value="TonB-dep_OMP_SusC/RagA"/>
</dbReference>
<dbReference type="EMBL" id="JAVLVU010000001">
    <property type="protein sequence ID" value="MDT3405362.1"/>
    <property type="molecule type" value="Genomic_DNA"/>
</dbReference>
<dbReference type="SUPFAM" id="SSF49464">
    <property type="entry name" value="Carboxypeptidase regulatory domain-like"/>
    <property type="match status" value="1"/>
</dbReference>
<reference evidence="3" key="1">
    <citation type="submission" date="2023-07" db="EMBL/GenBank/DDBJ databases">
        <title>Functional and genomic diversity of the sorghum phyllosphere microbiome.</title>
        <authorList>
            <person name="Shade A."/>
        </authorList>
    </citation>
    <scope>NUCLEOTIDE SEQUENCE [LARGE SCALE GENOMIC DNA]</scope>
    <source>
        <strain evidence="3">SORGH_AS_0422</strain>
    </source>
</reference>
<dbReference type="InterPro" id="IPR037066">
    <property type="entry name" value="Plug_dom_sf"/>
</dbReference>
<dbReference type="SUPFAM" id="SSF56935">
    <property type="entry name" value="Porins"/>
    <property type="match status" value="1"/>
</dbReference>
<dbReference type="Proteomes" id="UP001258315">
    <property type="component" value="Unassembled WGS sequence"/>
</dbReference>
<feature type="chain" id="PRO_5045213481" evidence="1">
    <location>
        <begin position="24"/>
        <end position="1009"/>
    </location>
</feature>